<accession>A0AAN8PJ04</accession>
<dbReference type="EMBL" id="JAZGQO010000010">
    <property type="protein sequence ID" value="KAK6176008.1"/>
    <property type="molecule type" value="Genomic_DNA"/>
</dbReference>
<evidence type="ECO:0000313" key="3">
    <source>
        <dbReference type="Proteomes" id="UP001347796"/>
    </source>
</evidence>
<dbReference type="Proteomes" id="UP001347796">
    <property type="component" value="Unassembled WGS sequence"/>
</dbReference>
<dbReference type="InterPro" id="IPR052560">
    <property type="entry name" value="RdDP_mobile_element"/>
</dbReference>
<reference evidence="2 3" key="1">
    <citation type="submission" date="2024-01" db="EMBL/GenBank/DDBJ databases">
        <title>The genome of the rayed Mediterranean limpet Patella caerulea (Linnaeus, 1758).</title>
        <authorList>
            <person name="Anh-Thu Weber A."/>
            <person name="Halstead-Nussloch G."/>
        </authorList>
    </citation>
    <scope>NUCLEOTIDE SEQUENCE [LARGE SCALE GENOMIC DNA]</scope>
    <source>
        <strain evidence="2">AATW-2023a</strain>
        <tissue evidence="2">Whole specimen</tissue>
    </source>
</reference>
<dbReference type="AlphaFoldDB" id="A0AAN8PJ04"/>
<protein>
    <recommendedName>
        <fullName evidence="1">Reverse transcriptase domain-containing protein</fullName>
    </recommendedName>
</protein>
<dbReference type="CDD" id="cd01650">
    <property type="entry name" value="RT_nLTR_like"/>
    <property type="match status" value="1"/>
</dbReference>
<comment type="caution">
    <text evidence="2">The sequence shown here is derived from an EMBL/GenBank/DDBJ whole genome shotgun (WGS) entry which is preliminary data.</text>
</comment>
<dbReference type="PANTHER" id="PTHR36688">
    <property type="entry name" value="ENDO/EXONUCLEASE/PHOSPHATASE DOMAIN-CONTAINING PROTEIN"/>
    <property type="match status" value="1"/>
</dbReference>
<dbReference type="PANTHER" id="PTHR36688:SF1">
    <property type="entry name" value="ENDONUCLEASE_EXONUCLEASE_PHOSPHATASE DOMAIN-CONTAINING PROTEIN"/>
    <property type="match status" value="1"/>
</dbReference>
<dbReference type="Pfam" id="PF00078">
    <property type="entry name" value="RVT_1"/>
    <property type="match status" value="1"/>
</dbReference>
<dbReference type="PROSITE" id="PS50878">
    <property type="entry name" value="RT_POL"/>
    <property type="match status" value="1"/>
</dbReference>
<dbReference type="SUPFAM" id="SSF56672">
    <property type="entry name" value="DNA/RNA polymerases"/>
    <property type="match status" value="1"/>
</dbReference>
<sequence length="382" mass="43371">MDNDETLPITENGVIKAIKRMKNGKAFGHDSITAEHMKYGGASVSKYLCRIYNGIVQLEEYPHAFKRLTVVPLFKGGKRDKMDENNYRDISIASQLQKVFEKILFDRLYPIFKQNKFSHELQQGFRPKCSSLTAAFTMKETISYYIEYNSCIYAAYLDNEKDFNGVWITGLLYKLFNIGVRGRYWRIIKSSYQDIVSSVFFNGVYSESYQIKQGVGQGRTLSSWMFLAMINDLIPELISLGKGSVINDSHILIADDTSLISPTLSGLRAMLDTVSEYASKWRLKYNASKSCFMIFGGKKHRYGNKNFNISLNGTALERVFNVKYAGIDIDCNLRIRNAVSRCKKSLTVVNSLAPVGFTSSGMSPSHAIKIWEKVVIPMEKSF</sequence>
<feature type="domain" description="Reverse transcriptase" evidence="1">
    <location>
        <begin position="54"/>
        <end position="329"/>
    </location>
</feature>
<proteinExistence type="predicted"/>
<gene>
    <name evidence="2" type="ORF">SNE40_014376</name>
</gene>
<evidence type="ECO:0000313" key="2">
    <source>
        <dbReference type="EMBL" id="KAK6176008.1"/>
    </source>
</evidence>
<dbReference type="InterPro" id="IPR000477">
    <property type="entry name" value="RT_dom"/>
</dbReference>
<name>A0AAN8PJ04_PATCE</name>
<keyword evidence="3" id="KW-1185">Reference proteome</keyword>
<dbReference type="InterPro" id="IPR043502">
    <property type="entry name" value="DNA/RNA_pol_sf"/>
</dbReference>
<evidence type="ECO:0000259" key="1">
    <source>
        <dbReference type="PROSITE" id="PS50878"/>
    </source>
</evidence>
<organism evidence="2 3">
    <name type="scientific">Patella caerulea</name>
    <name type="common">Rayed Mediterranean limpet</name>
    <dbReference type="NCBI Taxonomy" id="87958"/>
    <lineage>
        <taxon>Eukaryota</taxon>
        <taxon>Metazoa</taxon>
        <taxon>Spiralia</taxon>
        <taxon>Lophotrochozoa</taxon>
        <taxon>Mollusca</taxon>
        <taxon>Gastropoda</taxon>
        <taxon>Patellogastropoda</taxon>
        <taxon>Patelloidea</taxon>
        <taxon>Patellidae</taxon>
        <taxon>Patella</taxon>
    </lineage>
</organism>